<evidence type="ECO:0000313" key="3">
    <source>
        <dbReference type="EMBL" id="KAF9499008.1"/>
    </source>
</evidence>
<gene>
    <name evidence="3" type="ORF">BDN71DRAFT_1428359</name>
</gene>
<accession>A0A9P6A319</accession>
<dbReference type="InterPro" id="IPR036875">
    <property type="entry name" value="Znf_CCHC_sf"/>
</dbReference>
<evidence type="ECO:0000256" key="1">
    <source>
        <dbReference type="ARBA" id="ARBA00022664"/>
    </source>
</evidence>
<dbReference type="GO" id="GO:0006397">
    <property type="term" value="P:mRNA processing"/>
    <property type="evidence" value="ECO:0007669"/>
    <property type="project" value="UniProtKB-KW"/>
</dbReference>
<evidence type="ECO:0000313" key="4">
    <source>
        <dbReference type="Proteomes" id="UP000807025"/>
    </source>
</evidence>
<protein>
    <recommendedName>
        <fullName evidence="5">CCHC-type domain-containing protein</fullName>
    </recommendedName>
</protein>
<feature type="region of interest" description="Disordered" evidence="2">
    <location>
        <begin position="256"/>
        <end position="280"/>
    </location>
</feature>
<dbReference type="Proteomes" id="UP000807025">
    <property type="component" value="Unassembled WGS sequence"/>
</dbReference>
<dbReference type="OrthoDB" id="3263038at2759"/>
<keyword evidence="1" id="KW-0507">mRNA processing</keyword>
<reference evidence="3" key="1">
    <citation type="submission" date="2020-11" db="EMBL/GenBank/DDBJ databases">
        <authorList>
            <consortium name="DOE Joint Genome Institute"/>
            <person name="Ahrendt S."/>
            <person name="Riley R."/>
            <person name="Andreopoulos W."/>
            <person name="Labutti K."/>
            <person name="Pangilinan J."/>
            <person name="Ruiz-Duenas F.J."/>
            <person name="Barrasa J.M."/>
            <person name="Sanchez-Garcia M."/>
            <person name="Camarero S."/>
            <person name="Miyauchi S."/>
            <person name="Serrano A."/>
            <person name="Linde D."/>
            <person name="Babiker R."/>
            <person name="Drula E."/>
            <person name="Ayuso-Fernandez I."/>
            <person name="Pacheco R."/>
            <person name="Padilla G."/>
            <person name="Ferreira P."/>
            <person name="Barriuso J."/>
            <person name="Kellner H."/>
            <person name="Castanera R."/>
            <person name="Alfaro M."/>
            <person name="Ramirez L."/>
            <person name="Pisabarro A.G."/>
            <person name="Kuo A."/>
            <person name="Tritt A."/>
            <person name="Lipzen A."/>
            <person name="He G."/>
            <person name="Yan M."/>
            <person name="Ng V."/>
            <person name="Cullen D."/>
            <person name="Martin F."/>
            <person name="Rosso M.-N."/>
            <person name="Henrissat B."/>
            <person name="Hibbett D."/>
            <person name="Martinez A.T."/>
            <person name="Grigoriev I.V."/>
        </authorList>
    </citation>
    <scope>NUCLEOTIDE SEQUENCE</scope>
    <source>
        <strain evidence="3">ATCC 90797</strain>
    </source>
</reference>
<dbReference type="Gene3D" id="4.10.60.10">
    <property type="entry name" value="Zinc finger, CCHC-type"/>
    <property type="match status" value="1"/>
</dbReference>
<dbReference type="GO" id="GO:0008270">
    <property type="term" value="F:zinc ion binding"/>
    <property type="evidence" value="ECO:0007669"/>
    <property type="project" value="InterPro"/>
</dbReference>
<evidence type="ECO:0008006" key="5">
    <source>
        <dbReference type="Google" id="ProtNLM"/>
    </source>
</evidence>
<name>A0A9P6A319_PLEER</name>
<sequence length="280" mass="30655">MSTTALSDSLPSSDAVEAKGFWGHFDGMANSEKLEKWEKDEHSVKSLLMQKLPDSALMPVQNKPTVHEHWGIIIFQMPGWQDLIAATHYMSKEEVDPDPLIYLISKENTCQLTQRLYYGCCNQDLCTNSNNKALAATSSSSEASQAAGSRKHTGACHYCKQDSHWKRGCPELKVKGSGLANAIEEFDEDSDVSGAFMAMADEDDKMLELIDVSDSEDNCDNSNNESDRDILFGDEATVEGLFGALVLDEIASAFDNNLDSEGEEESAAVTTESTSTQADI</sequence>
<organism evidence="3 4">
    <name type="scientific">Pleurotus eryngii</name>
    <name type="common">Boletus of the steppes</name>
    <dbReference type="NCBI Taxonomy" id="5323"/>
    <lineage>
        <taxon>Eukaryota</taxon>
        <taxon>Fungi</taxon>
        <taxon>Dikarya</taxon>
        <taxon>Basidiomycota</taxon>
        <taxon>Agaricomycotina</taxon>
        <taxon>Agaricomycetes</taxon>
        <taxon>Agaricomycetidae</taxon>
        <taxon>Agaricales</taxon>
        <taxon>Pleurotineae</taxon>
        <taxon>Pleurotaceae</taxon>
        <taxon>Pleurotus</taxon>
    </lineage>
</organism>
<comment type="caution">
    <text evidence="3">The sequence shown here is derived from an EMBL/GenBank/DDBJ whole genome shotgun (WGS) entry which is preliminary data.</text>
</comment>
<dbReference type="GO" id="GO:0003676">
    <property type="term" value="F:nucleic acid binding"/>
    <property type="evidence" value="ECO:0007669"/>
    <property type="project" value="InterPro"/>
</dbReference>
<proteinExistence type="predicted"/>
<dbReference type="SUPFAM" id="SSF57756">
    <property type="entry name" value="Retrovirus zinc finger-like domains"/>
    <property type="match status" value="1"/>
</dbReference>
<dbReference type="AlphaFoldDB" id="A0A9P6A319"/>
<feature type="compositionally biased region" description="Low complexity" evidence="2">
    <location>
        <begin position="267"/>
        <end position="280"/>
    </location>
</feature>
<dbReference type="EMBL" id="MU154534">
    <property type="protein sequence ID" value="KAF9499008.1"/>
    <property type="molecule type" value="Genomic_DNA"/>
</dbReference>
<keyword evidence="4" id="KW-1185">Reference proteome</keyword>
<evidence type="ECO:0000256" key="2">
    <source>
        <dbReference type="SAM" id="MobiDB-lite"/>
    </source>
</evidence>